<sequence>MDGGNMERVLHLMADKGASDVYLTANSPIQLKINGQLVPVSDQILTPGQPRALLAELLTPVQLEELDQTGELNLGIGIRAVGSFRLSAFKQRASIAAVIRCIPHKIPSMDTLNLPPVLASLALERRGLVLMVGATGNGKSTSLASMIEWRNTQLSGHILTIEEPIEFLFSNKRSIINQREVGRDTASLHIALKNALRQAPDCIMIGEIRDRETMSMAISYALSGHLVLATLHANNSSHTLGRILSFYTPEARPALLGDLAAALKAIVSQRLLRSTAGGRVPAVEVLLNSRFIAELIENGDITGVREAMDKSLAEGSQMFEADIARLIGMGLVTQEEGLLGADSPTNLLWRLQNDMAPVSRIQAVKAESDAPSFTEITLDVLPEAPPAAPRQRLAGTEHLHRSKHG</sequence>
<evidence type="ECO:0000313" key="4">
    <source>
        <dbReference type="EMBL" id="MCK9686863.1"/>
    </source>
</evidence>
<gene>
    <name evidence="4" type="ORF">LPC04_14215</name>
</gene>
<dbReference type="Gene3D" id="3.30.450.90">
    <property type="match status" value="1"/>
</dbReference>
<dbReference type="SUPFAM" id="SSF52540">
    <property type="entry name" value="P-loop containing nucleoside triphosphate hydrolases"/>
    <property type="match status" value="1"/>
</dbReference>
<feature type="domain" description="Bacterial type II secretion system protein E" evidence="3">
    <location>
        <begin position="196"/>
        <end position="210"/>
    </location>
</feature>
<evidence type="ECO:0000256" key="1">
    <source>
        <dbReference type="ARBA" id="ARBA00006611"/>
    </source>
</evidence>
<dbReference type="AlphaFoldDB" id="A0A9X1YLD5"/>
<organism evidence="4 5">
    <name type="scientific">Scleromatobacter humisilvae</name>
    <dbReference type="NCBI Taxonomy" id="2897159"/>
    <lineage>
        <taxon>Bacteria</taxon>
        <taxon>Pseudomonadati</taxon>
        <taxon>Pseudomonadota</taxon>
        <taxon>Betaproteobacteria</taxon>
        <taxon>Burkholderiales</taxon>
        <taxon>Sphaerotilaceae</taxon>
        <taxon>Scleromatobacter</taxon>
    </lineage>
</organism>
<dbReference type="GO" id="GO:0005524">
    <property type="term" value="F:ATP binding"/>
    <property type="evidence" value="ECO:0007669"/>
    <property type="project" value="InterPro"/>
</dbReference>
<dbReference type="PANTHER" id="PTHR30486">
    <property type="entry name" value="TWITCHING MOTILITY PROTEIN PILT"/>
    <property type="match status" value="1"/>
</dbReference>
<name>A0A9X1YLD5_9BURK</name>
<comment type="similarity">
    <text evidence="1">Belongs to the GSP E family.</text>
</comment>
<dbReference type="NCBIfam" id="TIGR01420">
    <property type="entry name" value="pilT_fam"/>
    <property type="match status" value="1"/>
</dbReference>
<dbReference type="PROSITE" id="PS00662">
    <property type="entry name" value="T2SP_E"/>
    <property type="match status" value="1"/>
</dbReference>
<reference evidence="4" key="1">
    <citation type="submission" date="2021-11" db="EMBL/GenBank/DDBJ databases">
        <title>BS-T2-15 a new species belonging to the Comamonadaceae family isolated from the soil of a French oak forest.</title>
        <authorList>
            <person name="Mieszkin S."/>
            <person name="Alain K."/>
        </authorList>
    </citation>
    <scope>NUCLEOTIDE SEQUENCE</scope>
    <source>
        <strain evidence="4">BS-T2-15</strain>
    </source>
</reference>
<dbReference type="Gene3D" id="3.40.50.300">
    <property type="entry name" value="P-loop containing nucleotide triphosphate hydrolases"/>
    <property type="match status" value="1"/>
</dbReference>
<dbReference type="Proteomes" id="UP001139353">
    <property type="component" value="Unassembled WGS sequence"/>
</dbReference>
<dbReference type="InterPro" id="IPR006321">
    <property type="entry name" value="PilT/PilU"/>
</dbReference>
<keyword evidence="5" id="KW-1185">Reference proteome</keyword>
<dbReference type="EMBL" id="JAJLJH010000003">
    <property type="protein sequence ID" value="MCK9686863.1"/>
    <property type="molecule type" value="Genomic_DNA"/>
</dbReference>
<accession>A0A9X1YLD5</accession>
<evidence type="ECO:0000259" key="3">
    <source>
        <dbReference type="PROSITE" id="PS00662"/>
    </source>
</evidence>
<comment type="caution">
    <text evidence="4">The sequence shown here is derived from an EMBL/GenBank/DDBJ whole genome shotgun (WGS) entry which is preliminary data.</text>
</comment>
<protein>
    <submittedName>
        <fullName evidence="4">PilT/PilU family type 4a pilus ATPase</fullName>
    </submittedName>
</protein>
<dbReference type="Pfam" id="PF00437">
    <property type="entry name" value="T2SSE"/>
    <property type="match status" value="1"/>
</dbReference>
<dbReference type="InterPro" id="IPR001482">
    <property type="entry name" value="T2SS/T4SS_dom"/>
</dbReference>
<dbReference type="GO" id="GO:0016887">
    <property type="term" value="F:ATP hydrolysis activity"/>
    <property type="evidence" value="ECO:0007669"/>
    <property type="project" value="InterPro"/>
</dbReference>
<evidence type="ECO:0000313" key="5">
    <source>
        <dbReference type="Proteomes" id="UP001139353"/>
    </source>
</evidence>
<dbReference type="RefSeq" id="WP_275682904.1">
    <property type="nucleotide sequence ID" value="NZ_JAJLJH010000003.1"/>
</dbReference>
<evidence type="ECO:0000256" key="2">
    <source>
        <dbReference type="SAM" id="MobiDB-lite"/>
    </source>
</evidence>
<dbReference type="InterPro" id="IPR027417">
    <property type="entry name" value="P-loop_NTPase"/>
</dbReference>
<proteinExistence type="inferred from homology"/>
<dbReference type="PANTHER" id="PTHR30486:SF12">
    <property type="entry name" value="TYPE IV PILUS ATPASE PILU"/>
    <property type="match status" value="1"/>
</dbReference>
<dbReference type="InterPro" id="IPR050921">
    <property type="entry name" value="T4SS_GSP_E_ATPase"/>
</dbReference>
<feature type="region of interest" description="Disordered" evidence="2">
    <location>
        <begin position="384"/>
        <end position="405"/>
    </location>
</feature>